<evidence type="ECO:0000313" key="1">
    <source>
        <dbReference type="EMBL" id="CAB4307108.1"/>
    </source>
</evidence>
<reference evidence="2" key="1">
    <citation type="journal article" date="2020" name="Genome Biol.">
        <title>Gamete binning: chromosome-level and haplotype-resolved genome assembly enabled by high-throughput single-cell sequencing of gamete genomes.</title>
        <authorList>
            <person name="Campoy J.A."/>
            <person name="Sun H."/>
            <person name="Goel M."/>
            <person name="Jiao W.-B."/>
            <person name="Folz-Donahue K."/>
            <person name="Wang N."/>
            <person name="Rubio M."/>
            <person name="Liu C."/>
            <person name="Kukat C."/>
            <person name="Ruiz D."/>
            <person name="Huettel B."/>
            <person name="Schneeberger K."/>
        </authorList>
    </citation>
    <scope>NUCLEOTIDE SEQUENCE [LARGE SCALE GENOMIC DNA]</scope>
    <source>
        <strain evidence="2">cv. Rojo Pasion</strain>
    </source>
</reference>
<organism evidence="1 2">
    <name type="scientific">Prunus armeniaca</name>
    <name type="common">Apricot</name>
    <name type="synonym">Armeniaca vulgaris</name>
    <dbReference type="NCBI Taxonomy" id="36596"/>
    <lineage>
        <taxon>Eukaryota</taxon>
        <taxon>Viridiplantae</taxon>
        <taxon>Streptophyta</taxon>
        <taxon>Embryophyta</taxon>
        <taxon>Tracheophyta</taxon>
        <taxon>Spermatophyta</taxon>
        <taxon>Magnoliopsida</taxon>
        <taxon>eudicotyledons</taxon>
        <taxon>Gunneridae</taxon>
        <taxon>Pentapetalae</taxon>
        <taxon>rosids</taxon>
        <taxon>fabids</taxon>
        <taxon>Rosales</taxon>
        <taxon>Rosaceae</taxon>
        <taxon>Amygdaloideae</taxon>
        <taxon>Amygdaleae</taxon>
        <taxon>Prunus</taxon>
    </lineage>
</organism>
<dbReference type="Proteomes" id="UP000507245">
    <property type="component" value="Unassembled WGS sequence"/>
</dbReference>
<dbReference type="AlphaFoldDB" id="A0A6J5X8G6"/>
<protein>
    <submittedName>
        <fullName evidence="1">Uncharacterized protein</fullName>
    </submittedName>
</protein>
<name>A0A6J5X8G6_PRUAR</name>
<sequence>MGRKTSSFVFNDAVLGSLLTGHHCGSSSMYVGCFWEVKISLPFMVCKRGGCMQVGVCLCCTKGMSELWAGVHVSRTKACKGCVGCCASAAPRQGRESMAEREWTACEMQASIPTNSWRMFQQGVSWVHKGFNRGGGGDSPGT</sequence>
<gene>
    <name evidence="1" type="ORF">ORAREDHAP_LOCUS25597</name>
</gene>
<proteinExistence type="predicted"/>
<dbReference type="EMBL" id="CAEKKB010000004">
    <property type="protein sequence ID" value="CAB4307108.1"/>
    <property type="molecule type" value="Genomic_DNA"/>
</dbReference>
<keyword evidence="2" id="KW-1185">Reference proteome</keyword>
<accession>A0A6J5X8G6</accession>
<evidence type="ECO:0000313" key="2">
    <source>
        <dbReference type="Proteomes" id="UP000507245"/>
    </source>
</evidence>